<reference evidence="1" key="1">
    <citation type="submission" date="2022-07" db="EMBL/GenBank/DDBJ databases">
        <title>Phylogenomic reconstructions and comparative analyses of Kickxellomycotina fungi.</title>
        <authorList>
            <person name="Reynolds N.K."/>
            <person name="Stajich J.E."/>
            <person name="Barry K."/>
            <person name="Grigoriev I.V."/>
            <person name="Crous P."/>
            <person name="Smith M.E."/>
        </authorList>
    </citation>
    <scope>NUCLEOTIDE SEQUENCE</scope>
    <source>
        <strain evidence="1">Benny 63K</strain>
    </source>
</reference>
<organism evidence="1 2">
    <name type="scientific">Kickxella alabastrina</name>
    <dbReference type="NCBI Taxonomy" id="61397"/>
    <lineage>
        <taxon>Eukaryota</taxon>
        <taxon>Fungi</taxon>
        <taxon>Fungi incertae sedis</taxon>
        <taxon>Zoopagomycota</taxon>
        <taxon>Kickxellomycotina</taxon>
        <taxon>Kickxellomycetes</taxon>
        <taxon>Kickxellales</taxon>
        <taxon>Kickxellaceae</taxon>
        <taxon>Kickxella</taxon>
    </lineage>
</organism>
<evidence type="ECO:0000313" key="2">
    <source>
        <dbReference type="Proteomes" id="UP001150581"/>
    </source>
</evidence>
<comment type="caution">
    <text evidence="1">The sequence shown here is derived from an EMBL/GenBank/DDBJ whole genome shotgun (WGS) entry which is preliminary data.</text>
</comment>
<sequence>MFFNALTTSRWLIVALVTVPTILTAPVQPKISPRLGQRSPAQQPSTANPLSAWIGRMYFGLNNLRVTSITDTPLRLRSALNAIAQSQADALCAGNEVDADLVAVLGDQGIVVEYAELVVARGKGEVEDAVEEWAEAKPGKHSPFSAIVYQGYVYVGVGTCNGNWVVALTSEFM</sequence>
<dbReference type="Proteomes" id="UP001150581">
    <property type="component" value="Unassembled WGS sequence"/>
</dbReference>
<proteinExistence type="predicted"/>
<evidence type="ECO:0000313" key="1">
    <source>
        <dbReference type="EMBL" id="KAJ1900209.1"/>
    </source>
</evidence>
<keyword evidence="2" id="KW-1185">Reference proteome</keyword>
<protein>
    <submittedName>
        <fullName evidence="1">Uncharacterized protein</fullName>
    </submittedName>
</protein>
<gene>
    <name evidence="1" type="ORF">LPJ66_001615</name>
</gene>
<accession>A0ACC1ISR9</accession>
<dbReference type="EMBL" id="JANBPG010000095">
    <property type="protein sequence ID" value="KAJ1900209.1"/>
    <property type="molecule type" value="Genomic_DNA"/>
</dbReference>
<name>A0ACC1ISR9_9FUNG</name>